<protein>
    <submittedName>
        <fullName evidence="6">Putative glycoside hydrolase/deacetylase ChbG (UPF0249 family)</fullName>
    </submittedName>
</protein>
<comment type="caution">
    <text evidence="6">The sequence shown here is derived from an EMBL/GenBank/DDBJ whole genome shotgun (WGS) entry which is preliminary data.</text>
</comment>
<organism evidence="6 7">
    <name type="scientific">Algoriphagus iocasae</name>
    <dbReference type="NCBI Taxonomy" id="1836499"/>
    <lineage>
        <taxon>Bacteria</taxon>
        <taxon>Pseudomonadati</taxon>
        <taxon>Bacteroidota</taxon>
        <taxon>Cytophagia</taxon>
        <taxon>Cytophagales</taxon>
        <taxon>Cyclobacteriaceae</taxon>
        <taxon>Algoriphagus</taxon>
    </lineage>
</organism>
<reference evidence="6 7" key="1">
    <citation type="submission" date="2020-08" db="EMBL/GenBank/DDBJ databases">
        <title>Genomic Encyclopedia of Type Strains, Phase IV (KMG-IV): sequencing the most valuable type-strain genomes for metagenomic binning, comparative biology and taxonomic classification.</title>
        <authorList>
            <person name="Goeker M."/>
        </authorList>
    </citation>
    <scope>NUCLEOTIDE SEQUENCE [LARGE SCALE GENOMIC DNA]</scope>
    <source>
        <strain evidence="6 7">DSM 102044</strain>
    </source>
</reference>
<dbReference type="GO" id="GO:0046872">
    <property type="term" value="F:metal ion binding"/>
    <property type="evidence" value="ECO:0007669"/>
    <property type="project" value="UniProtKB-KW"/>
</dbReference>
<dbReference type="AlphaFoldDB" id="A0A841MNU6"/>
<evidence type="ECO:0000256" key="3">
    <source>
        <dbReference type="ARBA" id="ARBA00022801"/>
    </source>
</evidence>
<evidence type="ECO:0000313" key="6">
    <source>
        <dbReference type="EMBL" id="MBB6327187.1"/>
    </source>
</evidence>
<comment type="cofactor">
    <cofactor evidence="1">
        <name>Mg(2+)</name>
        <dbReference type="ChEBI" id="CHEBI:18420"/>
    </cofactor>
</comment>
<dbReference type="EMBL" id="JACIJO010000002">
    <property type="protein sequence ID" value="MBB6327187.1"/>
    <property type="molecule type" value="Genomic_DNA"/>
</dbReference>
<dbReference type="GO" id="GO:0016787">
    <property type="term" value="F:hydrolase activity"/>
    <property type="evidence" value="ECO:0007669"/>
    <property type="project" value="UniProtKB-KW"/>
</dbReference>
<evidence type="ECO:0000256" key="5">
    <source>
        <dbReference type="ARBA" id="ARBA00023277"/>
    </source>
</evidence>
<evidence type="ECO:0000256" key="2">
    <source>
        <dbReference type="ARBA" id="ARBA00022723"/>
    </source>
</evidence>
<keyword evidence="5" id="KW-0119">Carbohydrate metabolism</keyword>
<dbReference type="GO" id="GO:0019213">
    <property type="term" value="F:deacetylase activity"/>
    <property type="evidence" value="ECO:0007669"/>
    <property type="project" value="TreeGrafter"/>
</dbReference>
<dbReference type="Proteomes" id="UP000588604">
    <property type="component" value="Unassembled WGS sequence"/>
</dbReference>
<dbReference type="SUPFAM" id="SSF88713">
    <property type="entry name" value="Glycoside hydrolase/deacetylase"/>
    <property type="match status" value="1"/>
</dbReference>
<dbReference type="InterPro" id="IPR006879">
    <property type="entry name" value="YdjC-like"/>
</dbReference>
<evidence type="ECO:0000313" key="7">
    <source>
        <dbReference type="Proteomes" id="UP000588604"/>
    </source>
</evidence>
<dbReference type="PANTHER" id="PTHR31609">
    <property type="entry name" value="YDJC DEACETYLASE FAMILY MEMBER"/>
    <property type="match status" value="1"/>
</dbReference>
<dbReference type="RefSeq" id="WP_184495900.1">
    <property type="nucleotide sequence ID" value="NZ_JACIJO010000002.1"/>
</dbReference>
<keyword evidence="4" id="KW-0460">Magnesium</keyword>
<sequence>MNKRLIINADDFGFDKDATAAILDLLIDQKISSTTVLANMAKQSDLNKLKKIPNIGIGLHVNFLDGEPLAPSQHISSILDEKGSFLGAKQLFYQALKGKINPIHLSTELEAQANFLKDHGIKITHADSHQHLHHFPIIGKIIQNKLHELGIQKIRNSDTNSITSKPRSLILKGFTSFTPVNQKLFTTTEGLISDLSFGKEINQKLMLQSLIKSFKSHNLLELMTHPGIANRADSYLEREKEYQLWKSINLVEELAALEIELIHFGEI</sequence>
<dbReference type="GO" id="GO:0005975">
    <property type="term" value="P:carbohydrate metabolic process"/>
    <property type="evidence" value="ECO:0007669"/>
    <property type="project" value="InterPro"/>
</dbReference>
<proteinExistence type="predicted"/>
<dbReference type="PANTHER" id="PTHR31609:SF1">
    <property type="entry name" value="CARBOHYDRATE DEACETYLASE"/>
    <property type="match status" value="1"/>
</dbReference>
<gene>
    <name evidence="6" type="ORF">FHS59_002815</name>
</gene>
<name>A0A841MNU6_9BACT</name>
<evidence type="ECO:0000256" key="4">
    <source>
        <dbReference type="ARBA" id="ARBA00022842"/>
    </source>
</evidence>
<keyword evidence="7" id="KW-1185">Reference proteome</keyword>
<dbReference type="Gene3D" id="3.20.20.370">
    <property type="entry name" value="Glycoside hydrolase/deacetylase"/>
    <property type="match status" value="1"/>
</dbReference>
<accession>A0A841MNU6</accession>
<keyword evidence="2" id="KW-0479">Metal-binding</keyword>
<keyword evidence="3 6" id="KW-0378">Hydrolase</keyword>
<evidence type="ECO:0000256" key="1">
    <source>
        <dbReference type="ARBA" id="ARBA00001946"/>
    </source>
</evidence>
<dbReference type="InterPro" id="IPR011330">
    <property type="entry name" value="Glyco_hydro/deAcase_b/a-brl"/>
</dbReference>
<dbReference type="Pfam" id="PF04794">
    <property type="entry name" value="YdjC"/>
    <property type="match status" value="1"/>
</dbReference>